<keyword evidence="3 5" id="KW-0560">Oxidoreductase</keyword>
<dbReference type="EMBL" id="CP063362">
    <property type="protein sequence ID" value="QRG08656.1"/>
    <property type="molecule type" value="Genomic_DNA"/>
</dbReference>
<accession>A0A974PSD1</accession>
<evidence type="ECO:0000256" key="3">
    <source>
        <dbReference type="ARBA" id="ARBA00023002"/>
    </source>
</evidence>
<dbReference type="InterPro" id="IPR015889">
    <property type="entry name" value="Intradiol_dOase_core"/>
</dbReference>
<keyword evidence="2" id="KW-0223">Dioxygenase</keyword>
<protein>
    <submittedName>
        <fullName evidence="5">Protocatechuate 3,4-dioxygenase subunit alpha</fullName>
        <ecNumber evidence="5">1.13.11.3</ecNumber>
    </submittedName>
</protein>
<name>A0A974PSD1_9HYPH</name>
<keyword evidence="6" id="KW-1185">Reference proteome</keyword>
<feature type="domain" description="Intradiol ring-cleavage dioxygenases" evidence="4">
    <location>
        <begin position="34"/>
        <end position="187"/>
    </location>
</feature>
<proteinExistence type="inferred from homology"/>
<dbReference type="CDD" id="cd03463">
    <property type="entry name" value="3_4-PCD_alpha"/>
    <property type="match status" value="1"/>
</dbReference>
<evidence type="ECO:0000256" key="1">
    <source>
        <dbReference type="ARBA" id="ARBA00007825"/>
    </source>
</evidence>
<dbReference type="SUPFAM" id="SSF49482">
    <property type="entry name" value="Aromatic compound dioxygenase"/>
    <property type="match status" value="1"/>
</dbReference>
<dbReference type="Pfam" id="PF00775">
    <property type="entry name" value="Dioxygenase_C"/>
    <property type="match status" value="1"/>
</dbReference>
<dbReference type="EC" id="1.13.11.3" evidence="5"/>
<dbReference type="InterPro" id="IPR012786">
    <property type="entry name" value="Protocat_dOase_a"/>
</dbReference>
<sequence length="196" mass="21450">MPVAYLKETPSQTGGPYVHIGTVPAVAGLPVRTQEDLSVIAPGGVPGERIRIEGMVWDGSGQPVKDALIELWQADAEGRHDNPGFLGFGRAAADFATGLWSFETIRPGVLPWRDGRPQAPHVSLLIFARGINIHLHTRMYFSDEAEANAADPVLKAIEQAGRRETLVARRSEAEGAVIYRHDIRLQGENETVFFDM</sequence>
<dbReference type="Gene3D" id="2.60.130.10">
    <property type="entry name" value="Aromatic compound dioxygenase"/>
    <property type="match status" value="1"/>
</dbReference>
<gene>
    <name evidence="5" type="primary">pcaG</name>
    <name evidence="5" type="ORF">EZH22_10410</name>
</gene>
<dbReference type="GO" id="GO:0018578">
    <property type="term" value="F:protocatechuate 3,4-dioxygenase activity"/>
    <property type="evidence" value="ECO:0007669"/>
    <property type="project" value="UniProtKB-EC"/>
</dbReference>
<evidence type="ECO:0000313" key="6">
    <source>
        <dbReference type="Proteomes" id="UP000596427"/>
    </source>
</evidence>
<dbReference type="NCBIfam" id="TIGR02423">
    <property type="entry name" value="protocat_alph"/>
    <property type="match status" value="1"/>
</dbReference>
<dbReference type="InterPro" id="IPR000627">
    <property type="entry name" value="Intradiol_dOase_C"/>
</dbReference>
<dbReference type="RefSeq" id="WP_203195566.1">
    <property type="nucleotide sequence ID" value="NZ_CP063362.1"/>
</dbReference>
<reference evidence="5 6" key="1">
    <citation type="submission" date="2020-10" db="EMBL/GenBank/DDBJ databases">
        <title>Degradation of 1,4-Dioxane by Xanthobacter sp. YN2, via a Novel Group-2 Soluble Di-Iron Monooxygenase.</title>
        <authorList>
            <person name="Ma F."/>
            <person name="Wang Y."/>
            <person name="Yang J."/>
            <person name="Guo H."/>
            <person name="Su D."/>
            <person name="Yu L."/>
        </authorList>
    </citation>
    <scope>NUCLEOTIDE SEQUENCE [LARGE SCALE GENOMIC DNA]</scope>
    <source>
        <strain evidence="5 6">YN2</strain>
    </source>
</reference>
<comment type="similarity">
    <text evidence="1">Belongs to the intradiol ring-cleavage dioxygenase family.</text>
</comment>
<evidence type="ECO:0000256" key="2">
    <source>
        <dbReference type="ARBA" id="ARBA00022964"/>
    </source>
</evidence>
<dbReference type="KEGG" id="xdi:EZH22_10410"/>
<dbReference type="GO" id="GO:0008199">
    <property type="term" value="F:ferric iron binding"/>
    <property type="evidence" value="ECO:0007669"/>
    <property type="project" value="InterPro"/>
</dbReference>
<dbReference type="InterPro" id="IPR050770">
    <property type="entry name" value="Intradiol_RC_Dioxygenase"/>
</dbReference>
<evidence type="ECO:0000259" key="4">
    <source>
        <dbReference type="Pfam" id="PF00775"/>
    </source>
</evidence>
<dbReference type="PANTHER" id="PTHR33711">
    <property type="entry name" value="DIOXYGENASE, PUTATIVE (AFU_ORTHOLOGUE AFUA_2G02910)-RELATED"/>
    <property type="match status" value="1"/>
</dbReference>
<organism evidence="5 6">
    <name type="scientific">Xanthobacter dioxanivorans</name>
    <dbReference type="NCBI Taxonomy" id="2528964"/>
    <lineage>
        <taxon>Bacteria</taxon>
        <taxon>Pseudomonadati</taxon>
        <taxon>Pseudomonadota</taxon>
        <taxon>Alphaproteobacteria</taxon>
        <taxon>Hyphomicrobiales</taxon>
        <taxon>Xanthobacteraceae</taxon>
        <taxon>Xanthobacter</taxon>
    </lineage>
</organism>
<dbReference type="PANTHER" id="PTHR33711:SF9">
    <property type="entry name" value="PROTOCATECHUATE 3,4-DIOXYGENASE ALPHA CHAIN"/>
    <property type="match status" value="1"/>
</dbReference>
<dbReference type="Proteomes" id="UP000596427">
    <property type="component" value="Chromosome"/>
</dbReference>
<dbReference type="AlphaFoldDB" id="A0A974PSD1"/>
<evidence type="ECO:0000313" key="5">
    <source>
        <dbReference type="EMBL" id="QRG08656.1"/>
    </source>
</evidence>